<dbReference type="AlphaFoldDB" id="A0A8J3S7T2"/>
<name>A0A8J3S7T2_9ACTN</name>
<gene>
    <name evidence="1" type="ORF">Psi01_04910</name>
</gene>
<dbReference type="RefSeq" id="WP_204062249.1">
    <property type="nucleotide sequence ID" value="NZ_BOOJ01000007.1"/>
</dbReference>
<accession>A0A8J3S7T2</accession>
<dbReference type="EMBL" id="BOOJ01000007">
    <property type="protein sequence ID" value="GIH89861.1"/>
    <property type="molecule type" value="Genomic_DNA"/>
</dbReference>
<protein>
    <submittedName>
        <fullName evidence="1">Uncharacterized protein</fullName>
    </submittedName>
</protein>
<dbReference type="Proteomes" id="UP000619788">
    <property type="component" value="Unassembled WGS sequence"/>
</dbReference>
<proteinExistence type="predicted"/>
<evidence type="ECO:0000313" key="1">
    <source>
        <dbReference type="EMBL" id="GIH89861.1"/>
    </source>
</evidence>
<organism evidence="1 2">
    <name type="scientific">Planobispora siamensis</name>
    <dbReference type="NCBI Taxonomy" id="936338"/>
    <lineage>
        <taxon>Bacteria</taxon>
        <taxon>Bacillati</taxon>
        <taxon>Actinomycetota</taxon>
        <taxon>Actinomycetes</taxon>
        <taxon>Streptosporangiales</taxon>
        <taxon>Streptosporangiaceae</taxon>
        <taxon>Planobispora</taxon>
    </lineage>
</organism>
<sequence length="47" mass="4854">MSPAGTPEHARIAMRLYAIDPVGLTLDTAVFEKALRRPEGASGDGGG</sequence>
<evidence type="ECO:0000313" key="2">
    <source>
        <dbReference type="Proteomes" id="UP000619788"/>
    </source>
</evidence>
<comment type="caution">
    <text evidence="1">The sequence shown here is derived from an EMBL/GenBank/DDBJ whole genome shotgun (WGS) entry which is preliminary data.</text>
</comment>
<reference evidence="1 2" key="1">
    <citation type="submission" date="2021-01" db="EMBL/GenBank/DDBJ databases">
        <title>Whole genome shotgun sequence of Planobispora siamensis NBRC 107568.</title>
        <authorList>
            <person name="Komaki H."/>
            <person name="Tamura T."/>
        </authorList>
    </citation>
    <scope>NUCLEOTIDE SEQUENCE [LARGE SCALE GENOMIC DNA]</scope>
    <source>
        <strain evidence="1 2">NBRC 107568</strain>
    </source>
</reference>
<keyword evidence="2" id="KW-1185">Reference proteome</keyword>